<protein>
    <submittedName>
        <fullName evidence="2">DUF397 domain-containing protein</fullName>
    </submittedName>
</protein>
<dbReference type="InterPro" id="IPR007278">
    <property type="entry name" value="DUF397"/>
</dbReference>
<reference evidence="2 3" key="1">
    <citation type="journal article" date="2019" name="Int. J. Syst. Evol. Microbiol.">
        <title>Streptomyces cyaneochromogenes sp. nov., a blue pigment-producing actinomycete from manganese-contaminated soil.</title>
        <authorList>
            <person name="Tang X."/>
            <person name="Zhao J."/>
            <person name="Li K."/>
            <person name="Chen Z."/>
            <person name="Sun Y."/>
            <person name="Gao J."/>
        </authorList>
    </citation>
    <scope>NUCLEOTIDE SEQUENCE [LARGE SCALE GENOMIC DNA]</scope>
    <source>
        <strain evidence="2 3">MK-45</strain>
    </source>
</reference>
<dbReference type="KEGG" id="scya:EJ357_22620"/>
<dbReference type="Pfam" id="PF04149">
    <property type="entry name" value="DUF397"/>
    <property type="match status" value="1"/>
</dbReference>
<keyword evidence="3" id="KW-1185">Reference proteome</keyword>
<evidence type="ECO:0000259" key="1">
    <source>
        <dbReference type="Pfam" id="PF04149"/>
    </source>
</evidence>
<proteinExistence type="predicted"/>
<feature type="domain" description="DUF397" evidence="1">
    <location>
        <begin position="3"/>
        <end position="52"/>
    </location>
</feature>
<dbReference type="AlphaFoldDB" id="A0A3S9MMX4"/>
<sequence length="55" mass="6141">MIWKTSTYTDSGSCVEWARPAAGVLVRDTKARERARVPFGPAAWQGFVDWAKQGQ</sequence>
<dbReference type="OrthoDB" id="4233552at2"/>
<accession>A0A3S9MMX4</accession>
<dbReference type="EMBL" id="CP034539">
    <property type="protein sequence ID" value="AZQ40528.1"/>
    <property type="molecule type" value="Genomic_DNA"/>
</dbReference>
<gene>
    <name evidence="2" type="ORF">EJ357_22620</name>
</gene>
<organism evidence="2 3">
    <name type="scientific">Streptomyces cyaneochromogenes</name>
    <dbReference type="NCBI Taxonomy" id="2496836"/>
    <lineage>
        <taxon>Bacteria</taxon>
        <taxon>Bacillati</taxon>
        <taxon>Actinomycetota</taxon>
        <taxon>Actinomycetes</taxon>
        <taxon>Kitasatosporales</taxon>
        <taxon>Streptomycetaceae</taxon>
        <taxon>Streptomyces</taxon>
    </lineage>
</organism>
<name>A0A3S9MMX4_9ACTN</name>
<dbReference type="Proteomes" id="UP000280298">
    <property type="component" value="Chromosome"/>
</dbReference>
<evidence type="ECO:0000313" key="2">
    <source>
        <dbReference type="EMBL" id="AZQ40528.1"/>
    </source>
</evidence>
<evidence type="ECO:0000313" key="3">
    <source>
        <dbReference type="Proteomes" id="UP000280298"/>
    </source>
</evidence>